<dbReference type="EMBL" id="GEBQ01028357">
    <property type="protein sequence ID" value="JAT11620.1"/>
    <property type="molecule type" value="Transcribed_RNA"/>
</dbReference>
<evidence type="ECO:0000313" key="6">
    <source>
        <dbReference type="EMBL" id="JAT11620.1"/>
    </source>
</evidence>
<keyword evidence="1" id="KW-0479">Metal-binding</keyword>
<dbReference type="Pfam" id="PF21361">
    <property type="entry name" value="Sina_ZnF"/>
    <property type="match status" value="1"/>
</dbReference>
<dbReference type="GO" id="GO:0005737">
    <property type="term" value="C:cytoplasm"/>
    <property type="evidence" value="ECO:0007669"/>
    <property type="project" value="TreeGrafter"/>
</dbReference>
<dbReference type="GO" id="GO:0061630">
    <property type="term" value="F:ubiquitin protein ligase activity"/>
    <property type="evidence" value="ECO:0007669"/>
    <property type="project" value="TreeGrafter"/>
</dbReference>
<keyword evidence="3" id="KW-0862">Zinc</keyword>
<dbReference type="GO" id="GO:0008270">
    <property type="term" value="F:zinc ion binding"/>
    <property type="evidence" value="ECO:0007669"/>
    <property type="project" value="UniProtKB-KW"/>
</dbReference>
<dbReference type="InterPro" id="IPR001841">
    <property type="entry name" value="Znf_RING"/>
</dbReference>
<feature type="domain" description="RING-type" evidence="5">
    <location>
        <begin position="24"/>
        <end position="59"/>
    </location>
</feature>
<organism evidence="6">
    <name type="scientific">Graphocephala atropunctata</name>
    <dbReference type="NCBI Taxonomy" id="36148"/>
    <lineage>
        <taxon>Eukaryota</taxon>
        <taxon>Metazoa</taxon>
        <taxon>Ecdysozoa</taxon>
        <taxon>Arthropoda</taxon>
        <taxon>Hexapoda</taxon>
        <taxon>Insecta</taxon>
        <taxon>Pterygota</taxon>
        <taxon>Neoptera</taxon>
        <taxon>Paraneoptera</taxon>
        <taxon>Hemiptera</taxon>
        <taxon>Auchenorrhyncha</taxon>
        <taxon>Membracoidea</taxon>
        <taxon>Cicadellidae</taxon>
        <taxon>Cicadellinae</taxon>
        <taxon>Cicadellini</taxon>
        <taxon>Graphocephala</taxon>
    </lineage>
</organism>
<evidence type="ECO:0000256" key="2">
    <source>
        <dbReference type="ARBA" id="ARBA00022771"/>
    </source>
</evidence>
<dbReference type="PANTHER" id="PTHR45877:SF2">
    <property type="entry name" value="E3 UBIQUITIN-PROTEIN LIGASE SINA-RELATED"/>
    <property type="match status" value="1"/>
</dbReference>
<dbReference type="Gene3D" id="3.30.40.10">
    <property type="entry name" value="Zinc/RING finger domain, C3HC4 (zinc finger)"/>
    <property type="match status" value="2"/>
</dbReference>
<dbReference type="Pfam" id="PF21362">
    <property type="entry name" value="Sina_RING"/>
    <property type="match status" value="1"/>
</dbReference>
<dbReference type="InterPro" id="IPR004162">
    <property type="entry name" value="SINA-like_animal"/>
</dbReference>
<dbReference type="SUPFAM" id="SSF57850">
    <property type="entry name" value="RING/U-box"/>
    <property type="match status" value="1"/>
</dbReference>
<proteinExistence type="predicted"/>
<feature type="non-terminal residue" evidence="6">
    <location>
        <position position="1"/>
    </location>
</feature>
<sequence length="254" mass="29482">LTMETMTLEEHRTLLDKLLETINCPVCFNILQPSVGQCVNGHGICGDCRAKVNQCPTCRENFSPFKNTLLNQILELFPHECNYRGCKEYVKSKDDHEKWCGFRPTKCKYCQWNGCGQDILNHLKESHSQIVILGEKNERRSWKNFFPNEQSCSVYTPIFAHGQFFWLNMVNNVNEKTFTKIFTLVPNGKIDCTFHIKFVLRNSKNVYIVATYLTPENVLNAGKKDNSFTLHSSILSDFYNEDNQLIYDLTILKK</sequence>
<dbReference type="SUPFAM" id="SSF49599">
    <property type="entry name" value="TRAF domain-like"/>
    <property type="match status" value="1"/>
</dbReference>
<accession>A0A1B6KJJ7</accession>
<gene>
    <name evidence="6" type="ORF">g.54758</name>
</gene>
<dbReference type="GO" id="GO:0031624">
    <property type="term" value="F:ubiquitin conjugating enzyme binding"/>
    <property type="evidence" value="ECO:0007669"/>
    <property type="project" value="TreeGrafter"/>
</dbReference>
<evidence type="ECO:0000259" key="5">
    <source>
        <dbReference type="PROSITE" id="PS50089"/>
    </source>
</evidence>
<dbReference type="GO" id="GO:0016567">
    <property type="term" value="P:protein ubiquitination"/>
    <property type="evidence" value="ECO:0007669"/>
    <property type="project" value="UniProtKB-UniPathway"/>
</dbReference>
<keyword evidence="2 4" id="KW-0863">Zinc-finger</keyword>
<dbReference type="GO" id="GO:0043161">
    <property type="term" value="P:proteasome-mediated ubiquitin-dependent protein catabolic process"/>
    <property type="evidence" value="ECO:0007669"/>
    <property type="project" value="TreeGrafter"/>
</dbReference>
<protein>
    <recommendedName>
        <fullName evidence="5">RING-type domain-containing protein</fullName>
    </recommendedName>
</protein>
<evidence type="ECO:0000256" key="1">
    <source>
        <dbReference type="ARBA" id="ARBA00022723"/>
    </source>
</evidence>
<dbReference type="InterPro" id="IPR013083">
    <property type="entry name" value="Znf_RING/FYVE/PHD"/>
</dbReference>
<dbReference type="AlphaFoldDB" id="A0A1B6KJJ7"/>
<evidence type="ECO:0000256" key="3">
    <source>
        <dbReference type="ARBA" id="ARBA00022833"/>
    </source>
</evidence>
<dbReference type="UniPathway" id="UPA00143"/>
<dbReference type="PROSITE" id="PS50089">
    <property type="entry name" value="ZF_RING_2"/>
    <property type="match status" value="1"/>
</dbReference>
<name>A0A1B6KJJ7_9HEMI</name>
<dbReference type="InterPro" id="IPR049548">
    <property type="entry name" value="Sina-like_RING"/>
</dbReference>
<evidence type="ECO:0000256" key="4">
    <source>
        <dbReference type="PROSITE-ProRule" id="PRU00175"/>
    </source>
</evidence>
<dbReference type="PANTHER" id="PTHR45877">
    <property type="entry name" value="E3 UBIQUITIN-PROTEIN LIGASE SIAH2"/>
    <property type="match status" value="1"/>
</dbReference>
<reference evidence="6" key="1">
    <citation type="submission" date="2015-11" db="EMBL/GenBank/DDBJ databases">
        <title>De novo transcriptome assembly of four potential Pierce s Disease insect vectors from Arizona vineyards.</title>
        <authorList>
            <person name="Tassone E.E."/>
        </authorList>
    </citation>
    <scope>NUCLEOTIDE SEQUENCE</scope>
</reference>